<evidence type="ECO:0000313" key="2">
    <source>
        <dbReference type="Proteomes" id="UP001596328"/>
    </source>
</evidence>
<dbReference type="EMBL" id="JBHSWU010000256">
    <property type="protein sequence ID" value="MFC6724707.1"/>
    <property type="molecule type" value="Genomic_DNA"/>
</dbReference>
<dbReference type="InterPro" id="IPR036291">
    <property type="entry name" value="NAD(P)-bd_dom_sf"/>
</dbReference>
<protein>
    <submittedName>
        <fullName evidence="1">Short-chain dehydrogenase</fullName>
    </submittedName>
</protein>
<feature type="non-terminal residue" evidence="1">
    <location>
        <position position="36"/>
    </location>
</feature>
<accession>A0ABD5S0E5</accession>
<dbReference type="Gene3D" id="3.40.50.720">
    <property type="entry name" value="NAD(P)-binding Rossmann-like Domain"/>
    <property type="match status" value="1"/>
</dbReference>
<name>A0ABD5S0E5_9EURY</name>
<proteinExistence type="predicted"/>
<organism evidence="1 2">
    <name type="scientific">Halobium palmae</name>
    <dbReference type="NCBI Taxonomy" id="1776492"/>
    <lineage>
        <taxon>Archaea</taxon>
        <taxon>Methanobacteriati</taxon>
        <taxon>Methanobacteriota</taxon>
        <taxon>Stenosarchaea group</taxon>
        <taxon>Halobacteria</taxon>
        <taxon>Halobacteriales</taxon>
        <taxon>Haloferacaceae</taxon>
        <taxon>Halobium</taxon>
    </lineage>
</organism>
<reference evidence="1 2" key="1">
    <citation type="journal article" date="2019" name="Int. J. Syst. Evol. Microbiol.">
        <title>The Global Catalogue of Microorganisms (GCM) 10K type strain sequencing project: providing services to taxonomists for standard genome sequencing and annotation.</title>
        <authorList>
            <consortium name="The Broad Institute Genomics Platform"/>
            <consortium name="The Broad Institute Genome Sequencing Center for Infectious Disease"/>
            <person name="Wu L."/>
            <person name="Ma J."/>
        </authorList>
    </citation>
    <scope>NUCLEOTIDE SEQUENCE [LARGE SCALE GENOMIC DNA]</scope>
    <source>
        <strain evidence="1 2">NBRC 111368</strain>
    </source>
</reference>
<keyword evidence="2" id="KW-1185">Reference proteome</keyword>
<dbReference type="AlphaFoldDB" id="A0ABD5S0E5"/>
<evidence type="ECO:0000313" key="1">
    <source>
        <dbReference type="EMBL" id="MFC6724707.1"/>
    </source>
</evidence>
<sequence>MSADWTPAELPDLSDRTVVVTGANSGIGFEATREFA</sequence>
<comment type="caution">
    <text evidence="1">The sequence shown here is derived from an EMBL/GenBank/DDBJ whole genome shotgun (WGS) entry which is preliminary data.</text>
</comment>
<gene>
    <name evidence="1" type="ORF">ACFQE1_10030</name>
</gene>
<dbReference type="SUPFAM" id="SSF51735">
    <property type="entry name" value="NAD(P)-binding Rossmann-fold domains"/>
    <property type="match status" value="1"/>
</dbReference>
<dbReference type="Proteomes" id="UP001596328">
    <property type="component" value="Unassembled WGS sequence"/>
</dbReference>